<gene>
    <name evidence="2" type="ORF">FE773_08605</name>
</gene>
<sequence length="99" mass="11978">MDKEKFFKKLAEKLEMDVNELKEIFEKLTKNSKEAMQELEEAIKNNNFEKIERLTKYIKQYLSILEDYSILFTEFKNDEDIKSVKVWESLKEKIFALTN</sequence>
<dbReference type="EMBL" id="CP040463">
    <property type="protein sequence ID" value="QCT95250.1"/>
    <property type="molecule type" value="Genomic_DNA"/>
</dbReference>
<feature type="coiled-coil region" evidence="1">
    <location>
        <begin position="11"/>
        <end position="52"/>
    </location>
</feature>
<evidence type="ECO:0000256" key="1">
    <source>
        <dbReference type="SAM" id="Coils"/>
    </source>
</evidence>
<name>A0ABX5VD99_9BACT</name>
<keyword evidence="3" id="KW-1185">Reference proteome</keyword>
<keyword evidence="1" id="KW-0175">Coiled coil</keyword>
<organism evidence="2 3">
    <name type="scientific">Caminibacter mediatlanticus TB-2</name>
    <dbReference type="NCBI Taxonomy" id="391592"/>
    <lineage>
        <taxon>Bacteria</taxon>
        <taxon>Pseudomonadati</taxon>
        <taxon>Campylobacterota</taxon>
        <taxon>Epsilonproteobacteria</taxon>
        <taxon>Nautiliales</taxon>
        <taxon>Nautiliaceae</taxon>
        <taxon>Caminibacter</taxon>
    </lineage>
</organism>
<evidence type="ECO:0000313" key="2">
    <source>
        <dbReference type="EMBL" id="QCT95250.1"/>
    </source>
</evidence>
<reference evidence="2 3" key="1">
    <citation type="submission" date="2019-05" db="EMBL/GenBank/DDBJ databases">
        <title>A comparative analysis of the Nautiliaceae.</title>
        <authorList>
            <person name="Grosche A."/>
            <person name="Smedile F."/>
            <person name="Vetriani C."/>
        </authorList>
    </citation>
    <scope>NUCLEOTIDE SEQUENCE [LARGE SCALE GENOMIC DNA]</scope>
    <source>
        <strain evidence="2 3">TB-2</strain>
    </source>
</reference>
<dbReference type="RefSeq" id="WP_138323825.1">
    <property type="nucleotide sequence ID" value="NZ_CP040463.1"/>
</dbReference>
<dbReference type="Proteomes" id="UP000306825">
    <property type="component" value="Chromosome"/>
</dbReference>
<protein>
    <submittedName>
        <fullName evidence="2">Uncharacterized protein</fullName>
    </submittedName>
</protein>
<evidence type="ECO:0000313" key="3">
    <source>
        <dbReference type="Proteomes" id="UP000306825"/>
    </source>
</evidence>
<accession>A0ABX5VD99</accession>
<proteinExistence type="predicted"/>